<dbReference type="AlphaFoldDB" id="A0AAV4NQ46"/>
<keyword evidence="4" id="KW-1185">Reference proteome</keyword>
<proteinExistence type="predicted"/>
<reference evidence="3 4" key="1">
    <citation type="submission" date="2021-06" db="EMBL/GenBank/DDBJ databases">
        <title>Caerostris extrusa draft genome.</title>
        <authorList>
            <person name="Kono N."/>
            <person name="Arakawa K."/>
        </authorList>
    </citation>
    <scope>NUCLEOTIDE SEQUENCE [LARGE SCALE GENOMIC DNA]</scope>
</reference>
<dbReference type="EMBL" id="BPLR01021046">
    <property type="protein sequence ID" value="GIX85302.1"/>
    <property type="molecule type" value="Genomic_DNA"/>
</dbReference>
<feature type="transmembrane region" description="Helical" evidence="2">
    <location>
        <begin position="12"/>
        <end position="31"/>
    </location>
</feature>
<evidence type="ECO:0000256" key="1">
    <source>
        <dbReference type="SAM" id="MobiDB-lite"/>
    </source>
</evidence>
<organism evidence="3 4">
    <name type="scientific">Caerostris extrusa</name>
    <name type="common">Bark spider</name>
    <name type="synonym">Caerostris bankana</name>
    <dbReference type="NCBI Taxonomy" id="172846"/>
    <lineage>
        <taxon>Eukaryota</taxon>
        <taxon>Metazoa</taxon>
        <taxon>Ecdysozoa</taxon>
        <taxon>Arthropoda</taxon>
        <taxon>Chelicerata</taxon>
        <taxon>Arachnida</taxon>
        <taxon>Araneae</taxon>
        <taxon>Araneomorphae</taxon>
        <taxon>Entelegynae</taxon>
        <taxon>Araneoidea</taxon>
        <taxon>Araneidae</taxon>
        <taxon>Caerostris</taxon>
    </lineage>
</organism>
<accession>A0AAV4NQ46</accession>
<feature type="region of interest" description="Disordered" evidence="1">
    <location>
        <begin position="130"/>
        <end position="156"/>
    </location>
</feature>
<comment type="caution">
    <text evidence="3">The sequence shown here is derived from an EMBL/GenBank/DDBJ whole genome shotgun (WGS) entry which is preliminary data.</text>
</comment>
<evidence type="ECO:0000256" key="2">
    <source>
        <dbReference type="SAM" id="Phobius"/>
    </source>
</evidence>
<gene>
    <name evidence="3" type="ORF">CEXT_758971</name>
</gene>
<sequence>MNAKVLKVYVNVLMMVGLIFIFCLTTIETMITEDASRNVLKETSKQLPWLINPQKSIILANRVINNDLKPENIKGTILPSLFNVNIIEKLFKSNHENLNLGQDEKQQKLSEKSHQKRDFLSVYNKTCTGNETESSKVNLDSDSELDSTTTTKDSDKSRFKRNTFISSPKYLLSESRFKRSLGLETMNKPMSAELFIRNNYPFNSNNKRGIVYNSKEKQHFPSLSDSTQIAKAHKTGNFVITSNALNNFQEDDKPLPKISQSFTTNRTLSHEKLLEKFQDLNMGVDGRFSSQSLNENHDIPRNDTISKFWWKKLPIKINLKNNDNQFTNISNSNSLTKLGNMKSLCNCKEEDFDMNTSGMQVANMMKGNDHLENERHTGKAFTTEDVNTNQKEDNILRTIQINSEYNAENKFPMSQETPYQ</sequence>
<evidence type="ECO:0000313" key="3">
    <source>
        <dbReference type="EMBL" id="GIX85302.1"/>
    </source>
</evidence>
<protein>
    <submittedName>
        <fullName evidence="3">Uncharacterized protein</fullName>
    </submittedName>
</protein>
<name>A0AAV4NQ46_CAEEX</name>
<dbReference type="Proteomes" id="UP001054945">
    <property type="component" value="Unassembled WGS sequence"/>
</dbReference>
<keyword evidence="2" id="KW-1133">Transmembrane helix</keyword>
<keyword evidence="2" id="KW-0472">Membrane</keyword>
<keyword evidence="2" id="KW-0812">Transmembrane</keyword>
<evidence type="ECO:0000313" key="4">
    <source>
        <dbReference type="Proteomes" id="UP001054945"/>
    </source>
</evidence>